<feature type="chain" id="PRO_5028829600" evidence="2">
    <location>
        <begin position="20"/>
        <end position="398"/>
    </location>
</feature>
<organism evidence="3 4">
    <name type="scientific">Panagrellus redivivus</name>
    <name type="common">Microworm</name>
    <dbReference type="NCBI Taxonomy" id="6233"/>
    <lineage>
        <taxon>Eukaryota</taxon>
        <taxon>Metazoa</taxon>
        <taxon>Ecdysozoa</taxon>
        <taxon>Nematoda</taxon>
        <taxon>Chromadorea</taxon>
        <taxon>Rhabditida</taxon>
        <taxon>Tylenchina</taxon>
        <taxon>Panagrolaimomorpha</taxon>
        <taxon>Panagrolaimoidea</taxon>
        <taxon>Panagrolaimidae</taxon>
        <taxon>Panagrellus</taxon>
    </lineage>
</organism>
<name>A0A7E4UQN4_PANRE</name>
<evidence type="ECO:0000256" key="1">
    <source>
        <dbReference type="SAM" id="MobiDB-lite"/>
    </source>
</evidence>
<sequence>MLARVGFVVGLGLLHVVGAFDAFDEEKFGKLKFNVDECEQAVRQGRENLINAAHSVAERHLQRREARLEALRSRHQKLNIADKDYKFRAANDADVQCSQPDPTLFPLPPTDPPATTTAPAPTGTPELEVRPLFTEPENDAFVQLMHRYHEFLDEDGFCHSKTPTTLADITDEQVKGFVGVLLTNHASYLCPICHEWSNHLNHFVLKKNRHGLADDEKVLFDTALAWLPDAQSTCSMLLPYCHEEYEVKAKNETEASKCIKCTLCNTVTVTLLQRLVLVPKQLDALRTYVNATIFRNICAEACLANSTLYGDEGACHTFLVKQFDFVFELLSRYLMPANFCTLTTQYCALNETPNILHCAKLLCEEGLPHPLNAICDIIPDKPDAADKFLNIKRQKTEL</sequence>
<feature type="compositionally biased region" description="Low complexity" evidence="1">
    <location>
        <begin position="113"/>
        <end position="125"/>
    </location>
</feature>
<feature type="compositionally biased region" description="Pro residues" evidence="1">
    <location>
        <begin position="103"/>
        <end position="112"/>
    </location>
</feature>
<dbReference type="Proteomes" id="UP000492821">
    <property type="component" value="Unassembled WGS sequence"/>
</dbReference>
<accession>A0A7E4UQN4</accession>
<proteinExistence type="predicted"/>
<evidence type="ECO:0000313" key="3">
    <source>
        <dbReference type="Proteomes" id="UP000492821"/>
    </source>
</evidence>
<evidence type="ECO:0000313" key="4">
    <source>
        <dbReference type="WBParaSite" id="Pan_g11302.t1"/>
    </source>
</evidence>
<feature type="signal peptide" evidence="2">
    <location>
        <begin position="1"/>
        <end position="19"/>
    </location>
</feature>
<keyword evidence="2" id="KW-0732">Signal</keyword>
<dbReference type="AlphaFoldDB" id="A0A7E4UQN4"/>
<keyword evidence="3" id="KW-1185">Reference proteome</keyword>
<protein>
    <submittedName>
        <fullName evidence="4">Saposin B-type domain-containing protein</fullName>
    </submittedName>
</protein>
<evidence type="ECO:0000256" key="2">
    <source>
        <dbReference type="SAM" id="SignalP"/>
    </source>
</evidence>
<dbReference type="WBParaSite" id="Pan_g11302.t1">
    <property type="protein sequence ID" value="Pan_g11302.t1"/>
    <property type="gene ID" value="Pan_g11302"/>
</dbReference>
<reference evidence="4" key="2">
    <citation type="submission" date="2020-10" db="UniProtKB">
        <authorList>
            <consortium name="WormBaseParasite"/>
        </authorList>
    </citation>
    <scope>IDENTIFICATION</scope>
</reference>
<reference evidence="3" key="1">
    <citation type="journal article" date="2013" name="Genetics">
        <title>The draft genome and transcriptome of Panagrellus redivivus are shaped by the harsh demands of a free-living lifestyle.</title>
        <authorList>
            <person name="Srinivasan J."/>
            <person name="Dillman A.R."/>
            <person name="Macchietto M.G."/>
            <person name="Heikkinen L."/>
            <person name="Lakso M."/>
            <person name="Fracchia K.M."/>
            <person name="Antoshechkin I."/>
            <person name="Mortazavi A."/>
            <person name="Wong G."/>
            <person name="Sternberg P.W."/>
        </authorList>
    </citation>
    <scope>NUCLEOTIDE SEQUENCE [LARGE SCALE GENOMIC DNA]</scope>
    <source>
        <strain evidence="3">MT8872</strain>
    </source>
</reference>
<feature type="region of interest" description="Disordered" evidence="1">
    <location>
        <begin position="103"/>
        <end position="126"/>
    </location>
</feature>